<keyword evidence="4" id="KW-1185">Reference proteome</keyword>
<evidence type="ECO:0000256" key="2">
    <source>
        <dbReference type="SAM" id="Phobius"/>
    </source>
</evidence>
<protein>
    <submittedName>
        <fullName evidence="3">Uncharacterized protein</fullName>
    </submittedName>
</protein>
<reference evidence="3" key="1">
    <citation type="submission" date="2022-07" db="EMBL/GenBank/DDBJ databases">
        <title>Genome Sequence of Leucocoprinus birnbaumii.</title>
        <authorList>
            <person name="Buettner E."/>
        </authorList>
    </citation>
    <scope>NUCLEOTIDE SEQUENCE</scope>
    <source>
        <strain evidence="3">VT141</strain>
    </source>
</reference>
<feature type="region of interest" description="Disordered" evidence="1">
    <location>
        <begin position="391"/>
        <end position="431"/>
    </location>
</feature>
<evidence type="ECO:0000256" key="1">
    <source>
        <dbReference type="SAM" id="MobiDB-lite"/>
    </source>
</evidence>
<dbReference type="EMBL" id="JANIEX010000423">
    <property type="protein sequence ID" value="KAJ3567292.1"/>
    <property type="molecule type" value="Genomic_DNA"/>
</dbReference>
<sequence length="431" mass="46184">MTLARWVVVDDAETSLINYDRSWFLPESGIRERVGTFGMTPYLQTLHGINLNGSASFTYIGTDVEAWGAVSEAYPGLDDVQPDWECFVDGVNLADLVPKTPSVVPVPAGAIRWCGSSGLSDGNHTFEIQIKVEIPVRNFYLDQIRYIPSPNLPLDNRTILIESNDPDVNPGEGWVGTSGGYVAHQNGSSVQVNFFGSSISWYGNIATGLGESRVSWSMDDGSPTEFLLKQIFTTPELPTSNHTLSVTFHGSNETVPLALNYLFNKVGANTLPSANPSDGGKGIPSATSHTNISGGKSKLGVILGGILGGSLLILILTAGLYWYGIVPGGFLPRGDPVVEEGQAQRPPGLRSGFNIIWAPALSRLAQSRRKRGEGVLVSQRQPSQPIVTKRSTVLPGLQSMSRAADGSPGAVSESQVHTQGEDPPPEYTSEY</sequence>
<name>A0AAD5YVI4_9AGAR</name>
<feature type="transmembrane region" description="Helical" evidence="2">
    <location>
        <begin position="299"/>
        <end position="323"/>
    </location>
</feature>
<evidence type="ECO:0000313" key="4">
    <source>
        <dbReference type="Proteomes" id="UP001213000"/>
    </source>
</evidence>
<accession>A0AAD5YVI4</accession>
<organism evidence="3 4">
    <name type="scientific">Leucocoprinus birnbaumii</name>
    <dbReference type="NCBI Taxonomy" id="56174"/>
    <lineage>
        <taxon>Eukaryota</taxon>
        <taxon>Fungi</taxon>
        <taxon>Dikarya</taxon>
        <taxon>Basidiomycota</taxon>
        <taxon>Agaricomycotina</taxon>
        <taxon>Agaricomycetes</taxon>
        <taxon>Agaricomycetidae</taxon>
        <taxon>Agaricales</taxon>
        <taxon>Agaricineae</taxon>
        <taxon>Agaricaceae</taxon>
        <taxon>Leucocoprinus</taxon>
    </lineage>
</organism>
<gene>
    <name evidence="3" type="ORF">NP233_g6461</name>
</gene>
<keyword evidence="2" id="KW-1133">Transmembrane helix</keyword>
<dbReference type="Gene3D" id="2.60.120.260">
    <property type="entry name" value="Galactose-binding domain-like"/>
    <property type="match status" value="1"/>
</dbReference>
<evidence type="ECO:0000313" key="3">
    <source>
        <dbReference type="EMBL" id="KAJ3567292.1"/>
    </source>
</evidence>
<dbReference type="Proteomes" id="UP001213000">
    <property type="component" value="Unassembled WGS sequence"/>
</dbReference>
<keyword evidence="2" id="KW-0812">Transmembrane</keyword>
<comment type="caution">
    <text evidence="3">The sequence shown here is derived from an EMBL/GenBank/DDBJ whole genome shotgun (WGS) entry which is preliminary data.</text>
</comment>
<proteinExistence type="predicted"/>
<keyword evidence="2" id="KW-0472">Membrane</keyword>
<dbReference type="AlphaFoldDB" id="A0AAD5YVI4"/>